<evidence type="ECO:0000256" key="9">
    <source>
        <dbReference type="ARBA" id="ARBA00022777"/>
    </source>
</evidence>
<evidence type="ECO:0000313" key="16">
    <source>
        <dbReference type="EMBL" id="KNE18971.1"/>
    </source>
</evidence>
<dbReference type="PANTHER" id="PTHR20861:SF1">
    <property type="entry name" value="HOMOSERINE KINASE"/>
    <property type="match status" value="1"/>
</dbReference>
<keyword evidence="7 13" id="KW-0791">Threonine biosynthesis</keyword>
<dbReference type="PATRIC" id="fig|1473.5.peg.578"/>
<dbReference type="PIRSF" id="PIRSF000676">
    <property type="entry name" value="Homoser_kin"/>
    <property type="match status" value="1"/>
</dbReference>
<sequence>MKPFSLSVPASSANIGPGFDSLGLAVDLYLTLTVSANNTWGIDQQSEMLPAFNNYKEHFIYQVANQTAALYGKELPACYMTINSAIPLARGLGSSASAIVAGIELANQCCQLGLSSTEKLQLATEREGHPDNVAAALLGGLVVTAYNDDKSIDVCKINQLNIDILVFIPQEELKTDVSRQVLPEVYSRSQAAKAGSIGNVFIAALMNENYELAGKMMEKDIFHEPFRAKLIAKYDAIKRMAKELGAYGTVISGAGPTMLSFFPKGTGAAIKQKLQNTFSSYHIQQREIDFTGVRVETKLV</sequence>
<keyword evidence="5 13" id="KW-0028">Amino-acid biosynthesis</keyword>
<evidence type="ECO:0000256" key="12">
    <source>
        <dbReference type="ARBA" id="ARBA00049954"/>
    </source>
</evidence>
<dbReference type="PROSITE" id="PS00627">
    <property type="entry name" value="GHMP_KINASES_ATP"/>
    <property type="match status" value="1"/>
</dbReference>
<proteinExistence type="inferred from homology"/>
<dbReference type="HAMAP" id="MF_00384">
    <property type="entry name" value="Homoser_kinase"/>
    <property type="match status" value="1"/>
</dbReference>
<evidence type="ECO:0000256" key="1">
    <source>
        <dbReference type="ARBA" id="ARBA00005015"/>
    </source>
</evidence>
<evidence type="ECO:0000259" key="14">
    <source>
        <dbReference type="Pfam" id="PF00288"/>
    </source>
</evidence>
<dbReference type="Pfam" id="PF08544">
    <property type="entry name" value="GHMP_kinases_C"/>
    <property type="match status" value="1"/>
</dbReference>
<dbReference type="InterPro" id="IPR020568">
    <property type="entry name" value="Ribosomal_Su5_D2-typ_SF"/>
</dbReference>
<dbReference type="InterPro" id="IPR013750">
    <property type="entry name" value="GHMP_kinase_C_dom"/>
</dbReference>
<dbReference type="InterPro" id="IPR006203">
    <property type="entry name" value="GHMP_knse_ATP-bd_CS"/>
</dbReference>
<evidence type="ECO:0000259" key="15">
    <source>
        <dbReference type="Pfam" id="PF08544"/>
    </source>
</evidence>
<dbReference type="GeneID" id="66871964"/>
<dbReference type="OrthoDB" id="9769912at2"/>
<keyword evidence="9 13" id="KW-0418">Kinase</keyword>
<dbReference type="EC" id="2.7.1.39" evidence="3 13"/>
<evidence type="ECO:0000256" key="6">
    <source>
        <dbReference type="ARBA" id="ARBA00022679"/>
    </source>
</evidence>
<accession>A0A0L0QK76</accession>
<dbReference type="InterPro" id="IPR014721">
    <property type="entry name" value="Ribsml_uS5_D2-typ_fold_subgr"/>
</dbReference>
<dbReference type="InterPro" id="IPR036554">
    <property type="entry name" value="GHMP_kinase_C_sf"/>
</dbReference>
<dbReference type="InterPro" id="IPR006204">
    <property type="entry name" value="GHMP_kinase_N_dom"/>
</dbReference>
<dbReference type="GO" id="GO:0005737">
    <property type="term" value="C:cytoplasm"/>
    <property type="evidence" value="ECO:0007669"/>
    <property type="project" value="UniProtKB-SubCell"/>
</dbReference>
<dbReference type="Gene3D" id="3.30.230.10">
    <property type="match status" value="1"/>
</dbReference>
<dbReference type="GO" id="GO:0004413">
    <property type="term" value="F:homoserine kinase activity"/>
    <property type="evidence" value="ECO:0007669"/>
    <property type="project" value="UniProtKB-UniRule"/>
</dbReference>
<keyword evidence="8 13" id="KW-0547">Nucleotide-binding</keyword>
<dbReference type="EMBL" id="LGTO01000007">
    <property type="protein sequence ID" value="KNE18971.1"/>
    <property type="molecule type" value="Genomic_DNA"/>
</dbReference>
<name>A0A0L0QK76_VIRPA</name>
<comment type="similarity">
    <text evidence="2 13">Belongs to the GHMP kinase family. Homoserine kinase subfamily.</text>
</comment>
<evidence type="ECO:0000256" key="2">
    <source>
        <dbReference type="ARBA" id="ARBA00007370"/>
    </source>
</evidence>
<dbReference type="GO" id="GO:0005524">
    <property type="term" value="F:ATP binding"/>
    <property type="evidence" value="ECO:0007669"/>
    <property type="project" value="UniProtKB-UniRule"/>
</dbReference>
<comment type="catalytic activity">
    <reaction evidence="11 13">
        <text>L-homoserine + ATP = O-phospho-L-homoserine + ADP + H(+)</text>
        <dbReference type="Rhea" id="RHEA:13985"/>
        <dbReference type="ChEBI" id="CHEBI:15378"/>
        <dbReference type="ChEBI" id="CHEBI:30616"/>
        <dbReference type="ChEBI" id="CHEBI:57476"/>
        <dbReference type="ChEBI" id="CHEBI:57590"/>
        <dbReference type="ChEBI" id="CHEBI:456216"/>
        <dbReference type="EC" id="2.7.1.39"/>
    </reaction>
</comment>
<dbReference type="PRINTS" id="PR00958">
    <property type="entry name" value="HOMSERKINASE"/>
</dbReference>
<dbReference type="Gene3D" id="3.30.70.890">
    <property type="entry name" value="GHMP kinase, C-terminal domain"/>
    <property type="match status" value="1"/>
</dbReference>
<dbReference type="Pfam" id="PF00288">
    <property type="entry name" value="GHMP_kinases_N"/>
    <property type="match status" value="1"/>
</dbReference>
<feature type="binding site" evidence="13">
    <location>
        <begin position="87"/>
        <end position="97"/>
    </location>
    <ligand>
        <name>ATP</name>
        <dbReference type="ChEBI" id="CHEBI:30616"/>
    </ligand>
</feature>
<comment type="subcellular location">
    <subcellularLocation>
        <location evidence="13">Cytoplasm</location>
    </subcellularLocation>
</comment>
<evidence type="ECO:0000256" key="10">
    <source>
        <dbReference type="ARBA" id="ARBA00022840"/>
    </source>
</evidence>
<keyword evidence="10 13" id="KW-0067">ATP-binding</keyword>
<evidence type="ECO:0000256" key="4">
    <source>
        <dbReference type="ARBA" id="ARBA00017858"/>
    </source>
</evidence>
<comment type="pathway">
    <text evidence="1 13">Amino-acid biosynthesis; L-threonine biosynthesis; L-threonine from L-aspartate: step 4/5.</text>
</comment>
<evidence type="ECO:0000256" key="5">
    <source>
        <dbReference type="ARBA" id="ARBA00022605"/>
    </source>
</evidence>
<reference evidence="17" key="1">
    <citation type="submission" date="2015-07" db="EMBL/GenBank/DDBJ databases">
        <title>Fjat-10053 dsm26.</title>
        <authorList>
            <person name="Liu B."/>
            <person name="Wang J."/>
            <person name="Zhu Y."/>
            <person name="Liu G."/>
            <person name="Chen Q."/>
            <person name="Chen Z."/>
            <person name="Lan J."/>
            <person name="Che J."/>
            <person name="Ge C."/>
            <person name="Shi H."/>
            <person name="Pan Z."/>
            <person name="Liu X."/>
        </authorList>
    </citation>
    <scope>NUCLEOTIDE SEQUENCE [LARGE SCALE GENOMIC DNA]</scope>
    <source>
        <strain evidence="17">DSM 26</strain>
    </source>
</reference>
<organism evidence="16 17">
    <name type="scientific">Virgibacillus pantothenticus</name>
    <dbReference type="NCBI Taxonomy" id="1473"/>
    <lineage>
        <taxon>Bacteria</taxon>
        <taxon>Bacillati</taxon>
        <taxon>Bacillota</taxon>
        <taxon>Bacilli</taxon>
        <taxon>Bacillales</taxon>
        <taxon>Bacillaceae</taxon>
        <taxon>Virgibacillus</taxon>
    </lineage>
</organism>
<keyword evidence="17" id="KW-1185">Reference proteome</keyword>
<dbReference type="SUPFAM" id="SSF54211">
    <property type="entry name" value="Ribosomal protein S5 domain 2-like"/>
    <property type="match status" value="1"/>
</dbReference>
<evidence type="ECO:0000256" key="7">
    <source>
        <dbReference type="ARBA" id="ARBA00022697"/>
    </source>
</evidence>
<dbReference type="NCBIfam" id="TIGR00191">
    <property type="entry name" value="thrB"/>
    <property type="match status" value="1"/>
</dbReference>
<evidence type="ECO:0000256" key="3">
    <source>
        <dbReference type="ARBA" id="ARBA00012078"/>
    </source>
</evidence>
<comment type="function">
    <text evidence="12 13">Catalyzes the ATP-dependent phosphorylation of L-homoserine to L-homoserine phosphate.</text>
</comment>
<dbReference type="UniPathway" id="UPA00050">
    <property type="reaction ID" value="UER00064"/>
</dbReference>
<dbReference type="AlphaFoldDB" id="A0A0L0QK76"/>
<dbReference type="Proteomes" id="UP000036780">
    <property type="component" value="Unassembled WGS sequence"/>
</dbReference>
<protein>
    <recommendedName>
        <fullName evidence="4 13">Homoserine kinase</fullName>
        <shortName evidence="13">HK</shortName>
        <shortName evidence="13">HSK</shortName>
        <ecNumber evidence="3 13">2.7.1.39</ecNumber>
    </recommendedName>
</protein>
<keyword evidence="13" id="KW-0963">Cytoplasm</keyword>
<gene>
    <name evidence="13" type="primary">thrB</name>
    <name evidence="16" type="ORF">AFK71_10360</name>
</gene>
<dbReference type="SUPFAM" id="SSF55060">
    <property type="entry name" value="GHMP Kinase, C-terminal domain"/>
    <property type="match status" value="1"/>
</dbReference>
<comment type="caution">
    <text evidence="16">The sequence shown here is derived from an EMBL/GenBank/DDBJ whole genome shotgun (WGS) entry which is preliminary data.</text>
</comment>
<evidence type="ECO:0000256" key="13">
    <source>
        <dbReference type="HAMAP-Rule" id="MF_00384"/>
    </source>
</evidence>
<evidence type="ECO:0000313" key="17">
    <source>
        <dbReference type="Proteomes" id="UP000036780"/>
    </source>
</evidence>
<evidence type="ECO:0000256" key="11">
    <source>
        <dbReference type="ARBA" id="ARBA00049375"/>
    </source>
</evidence>
<dbReference type="PANTHER" id="PTHR20861">
    <property type="entry name" value="HOMOSERINE/4-DIPHOSPHOCYTIDYL-2-C-METHYL-D-ERYTHRITOL KINASE"/>
    <property type="match status" value="1"/>
</dbReference>
<dbReference type="RefSeq" id="WP_050351468.1">
    <property type="nucleotide sequence ID" value="NZ_BOSN01000003.1"/>
</dbReference>
<evidence type="ECO:0000256" key="8">
    <source>
        <dbReference type="ARBA" id="ARBA00022741"/>
    </source>
</evidence>
<feature type="domain" description="GHMP kinase N-terminal" evidence="14">
    <location>
        <begin position="59"/>
        <end position="140"/>
    </location>
</feature>
<keyword evidence="6 13" id="KW-0808">Transferase</keyword>
<dbReference type="InterPro" id="IPR000870">
    <property type="entry name" value="Homoserine_kinase"/>
</dbReference>
<dbReference type="GO" id="GO:0009088">
    <property type="term" value="P:threonine biosynthetic process"/>
    <property type="evidence" value="ECO:0007669"/>
    <property type="project" value="UniProtKB-UniRule"/>
</dbReference>
<feature type="domain" description="GHMP kinase C-terminal" evidence="15">
    <location>
        <begin position="202"/>
        <end position="278"/>
    </location>
</feature>